<sequence length="263" mass="27521">MLVASPAFVAQPFAAQHGGPVRAPLGKVPESAGPGPRGVAGVTLAIATAALARSSRNPARKPKRAVLHASEDGASRRGLFGAVAAGPLLASAPALAAEKLATQLEVSGLGGKRGKQLNGLWSVYPDKRVNDRAVFKKDDQEIYLTYNNCQQFQMAKKPTGECEGFALETKGVWEVDGYDSPSMKLKPVKAQAPGEAAAPAKAGMLQLPSFSFGGSSTEEDEGYVPPKIEADETGSFQYAGIFKLDPGDAKIADSLESKLLARK</sequence>
<name>A0AA36NA31_9DINO</name>
<evidence type="ECO:0000313" key="1">
    <source>
        <dbReference type="EMBL" id="CAJ1394823.1"/>
    </source>
</evidence>
<accession>A0AA36NA31</accession>
<dbReference type="EMBL" id="CAUJNA010002979">
    <property type="protein sequence ID" value="CAJ1394823.1"/>
    <property type="molecule type" value="Genomic_DNA"/>
</dbReference>
<reference evidence="1" key="1">
    <citation type="submission" date="2023-08" db="EMBL/GenBank/DDBJ databases">
        <authorList>
            <person name="Chen Y."/>
            <person name="Shah S."/>
            <person name="Dougan E. K."/>
            <person name="Thang M."/>
            <person name="Chan C."/>
        </authorList>
    </citation>
    <scope>NUCLEOTIDE SEQUENCE</scope>
</reference>
<protein>
    <submittedName>
        <fullName evidence="1">Uncharacterized protein</fullName>
    </submittedName>
</protein>
<evidence type="ECO:0000313" key="2">
    <source>
        <dbReference type="Proteomes" id="UP001178507"/>
    </source>
</evidence>
<gene>
    <name evidence="1" type="ORF">EVOR1521_LOCUS19398</name>
</gene>
<proteinExistence type="predicted"/>
<keyword evidence="2" id="KW-1185">Reference proteome</keyword>
<organism evidence="1 2">
    <name type="scientific">Effrenium voratum</name>
    <dbReference type="NCBI Taxonomy" id="2562239"/>
    <lineage>
        <taxon>Eukaryota</taxon>
        <taxon>Sar</taxon>
        <taxon>Alveolata</taxon>
        <taxon>Dinophyceae</taxon>
        <taxon>Suessiales</taxon>
        <taxon>Symbiodiniaceae</taxon>
        <taxon>Effrenium</taxon>
    </lineage>
</organism>
<dbReference type="AlphaFoldDB" id="A0AA36NA31"/>
<comment type="caution">
    <text evidence="1">The sequence shown here is derived from an EMBL/GenBank/DDBJ whole genome shotgun (WGS) entry which is preliminary data.</text>
</comment>
<dbReference type="Proteomes" id="UP001178507">
    <property type="component" value="Unassembled WGS sequence"/>
</dbReference>